<sequence>MASTTSHPTYESQSAWKDIQTGFLPKRLRFTAAHAPAEEWWDNRGHRLHLDRWRSPGARTRVVLHHGVGTNGRQMSMILGVPLHEAGFDVVAVDMPGYGQTRVAPGSVCSYDDWVAIGSDFVDHELSHDARPIVLYGLSAGGMLAYHIAALNKKVVGVIGMTFLDQRIPQVTKETSHDFLMASVGMSMARLCSRIPLLCSLAVPMRLASKMSALVNNPSALAVLLADKTSAGSWATMRFLGTYAVYAPAMEPEAFDVCPILLTQPAEDRWTPLHLSELVLDRIVKVPVTKVLLTNAGHYPLEDPGLQEMADAIIQFLHEQESQF</sequence>
<feature type="domain" description="AB hydrolase-1" evidence="1">
    <location>
        <begin position="62"/>
        <end position="304"/>
    </location>
</feature>
<reference evidence="2" key="1">
    <citation type="journal article" date="2021" name="Nat. Commun.">
        <title>Genetic determinants of endophytism in the Arabidopsis root mycobiome.</title>
        <authorList>
            <person name="Mesny F."/>
            <person name="Miyauchi S."/>
            <person name="Thiergart T."/>
            <person name="Pickel B."/>
            <person name="Atanasova L."/>
            <person name="Karlsson M."/>
            <person name="Huettel B."/>
            <person name="Barry K.W."/>
            <person name="Haridas S."/>
            <person name="Chen C."/>
            <person name="Bauer D."/>
            <person name="Andreopoulos W."/>
            <person name="Pangilinan J."/>
            <person name="LaButti K."/>
            <person name="Riley R."/>
            <person name="Lipzen A."/>
            <person name="Clum A."/>
            <person name="Drula E."/>
            <person name="Henrissat B."/>
            <person name="Kohler A."/>
            <person name="Grigoriev I.V."/>
            <person name="Martin F.M."/>
            <person name="Hacquard S."/>
        </authorList>
    </citation>
    <scope>NUCLEOTIDE SEQUENCE</scope>
    <source>
        <strain evidence="2">MPI-CAGE-AT-0021</strain>
    </source>
</reference>
<evidence type="ECO:0000259" key="1">
    <source>
        <dbReference type="Pfam" id="PF12697"/>
    </source>
</evidence>
<dbReference type="OrthoDB" id="408373at2759"/>
<comment type="caution">
    <text evidence="2">The sequence shown here is derived from an EMBL/GenBank/DDBJ whole genome shotgun (WGS) entry which is preliminary data.</text>
</comment>
<protein>
    <submittedName>
        <fullName evidence="2">Alpha/Beta hydrolase protein</fullName>
    </submittedName>
</protein>
<accession>A0A9P9F3Z8</accession>
<evidence type="ECO:0000313" key="3">
    <source>
        <dbReference type="Proteomes" id="UP000717696"/>
    </source>
</evidence>
<organism evidence="2 3">
    <name type="scientific">Dactylonectria estremocensis</name>
    <dbReference type="NCBI Taxonomy" id="1079267"/>
    <lineage>
        <taxon>Eukaryota</taxon>
        <taxon>Fungi</taxon>
        <taxon>Dikarya</taxon>
        <taxon>Ascomycota</taxon>
        <taxon>Pezizomycotina</taxon>
        <taxon>Sordariomycetes</taxon>
        <taxon>Hypocreomycetidae</taxon>
        <taxon>Hypocreales</taxon>
        <taxon>Nectriaceae</taxon>
        <taxon>Dactylonectria</taxon>
    </lineage>
</organism>
<dbReference type="EMBL" id="JAGMUU010000005">
    <property type="protein sequence ID" value="KAH7151725.1"/>
    <property type="molecule type" value="Genomic_DNA"/>
</dbReference>
<dbReference type="GO" id="GO:0016787">
    <property type="term" value="F:hydrolase activity"/>
    <property type="evidence" value="ECO:0007669"/>
    <property type="project" value="UniProtKB-KW"/>
</dbReference>
<keyword evidence="3" id="KW-1185">Reference proteome</keyword>
<keyword evidence="2" id="KW-0378">Hydrolase</keyword>
<dbReference type="Gene3D" id="3.40.50.1820">
    <property type="entry name" value="alpha/beta hydrolase"/>
    <property type="match status" value="1"/>
</dbReference>
<dbReference type="InterPro" id="IPR000073">
    <property type="entry name" value="AB_hydrolase_1"/>
</dbReference>
<dbReference type="SUPFAM" id="SSF53474">
    <property type="entry name" value="alpha/beta-Hydrolases"/>
    <property type="match status" value="1"/>
</dbReference>
<dbReference type="PRINTS" id="PR00111">
    <property type="entry name" value="ABHYDROLASE"/>
</dbReference>
<dbReference type="PANTHER" id="PTHR43689">
    <property type="entry name" value="HYDROLASE"/>
    <property type="match status" value="1"/>
</dbReference>
<dbReference type="InterPro" id="IPR029058">
    <property type="entry name" value="AB_hydrolase_fold"/>
</dbReference>
<evidence type="ECO:0000313" key="2">
    <source>
        <dbReference type="EMBL" id="KAH7151725.1"/>
    </source>
</evidence>
<name>A0A9P9F3Z8_9HYPO</name>
<dbReference type="AlphaFoldDB" id="A0A9P9F3Z8"/>
<proteinExistence type="predicted"/>
<dbReference type="Pfam" id="PF12697">
    <property type="entry name" value="Abhydrolase_6"/>
    <property type="match status" value="1"/>
</dbReference>
<dbReference type="Proteomes" id="UP000717696">
    <property type="component" value="Unassembled WGS sequence"/>
</dbReference>
<gene>
    <name evidence="2" type="ORF">B0J13DRAFT_247224</name>
</gene>
<dbReference type="PANTHER" id="PTHR43689:SF8">
    <property type="entry name" value="ALPHA_BETA-HYDROLASES SUPERFAMILY PROTEIN"/>
    <property type="match status" value="1"/>
</dbReference>